<evidence type="ECO:0000313" key="2">
    <source>
        <dbReference type="Proteomes" id="UP000249396"/>
    </source>
</evidence>
<sequence>KSQYASDPRCGGVENFLRCHLTVIAMLDKAKELGCLESASDEGEFYENRNVEALVKEIGSWNQMIAAFGGKLKDVLGGGIEMPIADYPNFEQLELAGQSQLPPQIEELVKLIKQVSHKS</sequence>
<feature type="non-terminal residue" evidence="1">
    <location>
        <position position="1"/>
    </location>
</feature>
<dbReference type="Proteomes" id="UP000249396">
    <property type="component" value="Unassembled WGS sequence"/>
</dbReference>
<evidence type="ECO:0000313" key="1">
    <source>
        <dbReference type="EMBL" id="PZN72066.1"/>
    </source>
</evidence>
<reference evidence="1 2" key="1">
    <citation type="journal article" date="2018" name="Aquat. Microb. Ecol.">
        <title>Gammaproteobacterial methanotrophs dominate.</title>
        <authorList>
            <person name="Rissanen A.J."/>
            <person name="Saarenheimo J."/>
            <person name="Tiirola M."/>
            <person name="Peura S."/>
            <person name="Aalto S.L."/>
            <person name="Karvinen A."/>
            <person name="Nykanen H."/>
        </authorList>
    </citation>
    <scope>NUCLEOTIDE SEQUENCE [LARGE SCALE GENOMIC DNA]</scope>
    <source>
        <strain evidence="1">AMbin10</strain>
    </source>
</reference>
<dbReference type="AlphaFoldDB" id="A0A2W4QLP6"/>
<comment type="caution">
    <text evidence="1">The sequence shown here is derived from an EMBL/GenBank/DDBJ whole genome shotgun (WGS) entry which is preliminary data.</text>
</comment>
<accession>A0A2W4QLP6</accession>
<protein>
    <submittedName>
        <fullName evidence="1">Uncharacterized protein</fullName>
    </submittedName>
</protein>
<organism evidence="1 2">
    <name type="scientific">Candidatus Methylumidiphilus alinenensis</name>
    <dbReference type="NCBI Taxonomy" id="2202197"/>
    <lineage>
        <taxon>Bacteria</taxon>
        <taxon>Pseudomonadati</taxon>
        <taxon>Pseudomonadota</taxon>
        <taxon>Gammaproteobacteria</taxon>
        <taxon>Methylococcales</taxon>
        <taxon>Candidatus Methylumidiphilus</taxon>
    </lineage>
</organism>
<name>A0A2W4QLP6_9GAMM</name>
<gene>
    <name evidence="1" type="ORF">DM484_25025</name>
</gene>
<dbReference type="EMBL" id="QJPH01000500">
    <property type="protein sequence ID" value="PZN72066.1"/>
    <property type="molecule type" value="Genomic_DNA"/>
</dbReference>
<proteinExistence type="predicted"/>